<evidence type="ECO:0000313" key="2">
    <source>
        <dbReference type="EMBL" id="KAF2264407.1"/>
    </source>
</evidence>
<comment type="caution">
    <text evidence="2">The sequence shown here is derived from an EMBL/GenBank/DDBJ whole genome shotgun (WGS) entry which is preliminary data.</text>
</comment>
<evidence type="ECO:0000313" key="3">
    <source>
        <dbReference type="Proteomes" id="UP000800093"/>
    </source>
</evidence>
<reference evidence="3" key="1">
    <citation type="journal article" date="2020" name="Stud. Mycol.">
        <title>101 Dothideomycetes genomes: A test case for predicting lifestyles and emergence of pathogens.</title>
        <authorList>
            <person name="Haridas S."/>
            <person name="Albert R."/>
            <person name="Binder M."/>
            <person name="Bloem J."/>
            <person name="LaButti K."/>
            <person name="Salamov A."/>
            <person name="Andreopoulos B."/>
            <person name="Baker S."/>
            <person name="Barry K."/>
            <person name="Bills G."/>
            <person name="Bluhm B."/>
            <person name="Cannon C."/>
            <person name="Castanera R."/>
            <person name="Culley D."/>
            <person name="Daum C."/>
            <person name="Ezra D."/>
            <person name="Gonzalez J."/>
            <person name="Henrissat B."/>
            <person name="Kuo A."/>
            <person name="Liang C."/>
            <person name="Lipzen A."/>
            <person name="Lutzoni F."/>
            <person name="Magnuson J."/>
            <person name="Mondo S."/>
            <person name="Nolan M."/>
            <person name="Ohm R."/>
            <person name="Pangilinan J."/>
            <person name="Park H.-J."/>
            <person name="Ramirez L."/>
            <person name="Alfaro M."/>
            <person name="Sun H."/>
            <person name="Tritt A."/>
            <person name="Yoshinaga Y."/>
            <person name="Zwiers L.-H."/>
            <person name="Turgeon B."/>
            <person name="Goodwin S."/>
            <person name="Spatafora J."/>
            <person name="Crous P."/>
            <person name="Grigoriev I."/>
        </authorList>
    </citation>
    <scope>NUCLEOTIDE SEQUENCE [LARGE SCALE GENOMIC DNA]</scope>
    <source>
        <strain evidence="3">CBS 304.66</strain>
    </source>
</reference>
<dbReference type="Gene3D" id="3.40.50.410">
    <property type="entry name" value="von Willebrand factor, type A domain"/>
    <property type="match status" value="1"/>
</dbReference>
<dbReference type="Proteomes" id="UP000800093">
    <property type="component" value="Unassembled WGS sequence"/>
</dbReference>
<dbReference type="PROSITE" id="PS50234">
    <property type="entry name" value="VWFA"/>
    <property type="match status" value="1"/>
</dbReference>
<feature type="non-terminal residue" evidence="2">
    <location>
        <position position="266"/>
    </location>
</feature>
<dbReference type="SMART" id="SM00327">
    <property type="entry name" value="VWA"/>
    <property type="match status" value="1"/>
</dbReference>
<feature type="domain" description="VWFA" evidence="1">
    <location>
        <begin position="6"/>
        <end position="211"/>
    </location>
</feature>
<evidence type="ECO:0000259" key="1">
    <source>
        <dbReference type="PROSITE" id="PS50234"/>
    </source>
</evidence>
<sequence length="266" mass="27718">NKGGRKIGIVIDESGSMYSADPYDLRVDAGRALNDWLISSSEAGDGKSADLVTVIGFDDTTRTYYSLGDPSGADDALDEITIVGGTWISRGVDAATAELNKSGNDPTADRSGIVVLTDGEDFDTEGLVDAINNAGSQGIRVSFGFLQSGFYSSFSYQDPEVLVAIINTGGKYANIDSYNAQNAFVNYMIANGLTASDSSSIQNQSLVLNGLSIAFIIDQSGINTLTYNAEGGEGLTFTITSVSAGDLNVTAMDANGKELGTTSVDS</sequence>
<dbReference type="SUPFAM" id="SSF53300">
    <property type="entry name" value="vWA-like"/>
    <property type="match status" value="1"/>
</dbReference>
<dbReference type="OrthoDB" id="301415at2759"/>
<protein>
    <recommendedName>
        <fullName evidence="1">VWFA domain-containing protein</fullName>
    </recommendedName>
</protein>
<keyword evidence="3" id="KW-1185">Reference proteome</keyword>
<dbReference type="EMBL" id="ML986616">
    <property type="protein sequence ID" value="KAF2264407.1"/>
    <property type="molecule type" value="Genomic_DNA"/>
</dbReference>
<organism evidence="2 3">
    <name type="scientific">Lojkania enalia</name>
    <dbReference type="NCBI Taxonomy" id="147567"/>
    <lineage>
        <taxon>Eukaryota</taxon>
        <taxon>Fungi</taxon>
        <taxon>Dikarya</taxon>
        <taxon>Ascomycota</taxon>
        <taxon>Pezizomycotina</taxon>
        <taxon>Dothideomycetes</taxon>
        <taxon>Pleosporomycetidae</taxon>
        <taxon>Pleosporales</taxon>
        <taxon>Pleosporales incertae sedis</taxon>
        <taxon>Lojkania</taxon>
    </lineage>
</organism>
<dbReference type="CDD" id="cd00198">
    <property type="entry name" value="vWFA"/>
    <property type="match status" value="1"/>
</dbReference>
<dbReference type="AlphaFoldDB" id="A0A9P4KAU6"/>
<feature type="non-terminal residue" evidence="2">
    <location>
        <position position="1"/>
    </location>
</feature>
<name>A0A9P4KAU6_9PLEO</name>
<dbReference type="Pfam" id="PF13519">
    <property type="entry name" value="VWA_2"/>
    <property type="match status" value="1"/>
</dbReference>
<gene>
    <name evidence="2" type="ORF">CC78DRAFT_412329</name>
</gene>
<dbReference type="InterPro" id="IPR002035">
    <property type="entry name" value="VWF_A"/>
</dbReference>
<dbReference type="InterPro" id="IPR036465">
    <property type="entry name" value="vWFA_dom_sf"/>
</dbReference>
<proteinExistence type="predicted"/>
<accession>A0A9P4KAU6</accession>